<feature type="domain" description="PAC" evidence="9">
    <location>
        <begin position="92"/>
        <end position="142"/>
    </location>
</feature>
<dbReference type="Gene3D" id="3.30.565.10">
    <property type="entry name" value="Histidine kinase-like ATPase, C-terminal domain"/>
    <property type="match status" value="1"/>
</dbReference>
<dbReference type="InterPro" id="IPR004358">
    <property type="entry name" value="Sig_transdc_His_kin-like_C"/>
</dbReference>
<dbReference type="PROSITE" id="PS50113">
    <property type="entry name" value="PAC"/>
    <property type="match status" value="1"/>
</dbReference>
<dbReference type="SMART" id="SM00387">
    <property type="entry name" value="HATPase_c"/>
    <property type="match status" value="1"/>
</dbReference>
<evidence type="ECO:0000256" key="1">
    <source>
        <dbReference type="ARBA" id="ARBA00000085"/>
    </source>
</evidence>
<organism evidence="10 11">
    <name type="scientific">Natrialba chahannaoensis JCM 10990</name>
    <dbReference type="NCBI Taxonomy" id="1227492"/>
    <lineage>
        <taxon>Archaea</taxon>
        <taxon>Methanobacteriati</taxon>
        <taxon>Methanobacteriota</taxon>
        <taxon>Stenosarchaea group</taxon>
        <taxon>Halobacteria</taxon>
        <taxon>Halobacteriales</taxon>
        <taxon>Natrialbaceae</taxon>
        <taxon>Natrialba</taxon>
    </lineage>
</organism>
<dbReference type="CDD" id="cd00075">
    <property type="entry name" value="HATPase"/>
    <property type="match status" value="1"/>
</dbReference>
<evidence type="ECO:0000256" key="2">
    <source>
        <dbReference type="ARBA" id="ARBA00012438"/>
    </source>
</evidence>
<evidence type="ECO:0000259" key="7">
    <source>
        <dbReference type="PROSITE" id="PS50109"/>
    </source>
</evidence>
<dbReference type="STRING" id="1227492.C482_13585"/>
<dbReference type="Gene3D" id="1.10.287.130">
    <property type="match status" value="1"/>
</dbReference>
<keyword evidence="3" id="KW-0597">Phosphoprotein</keyword>
<comment type="catalytic activity">
    <reaction evidence="1">
        <text>ATP + protein L-histidine = ADP + protein N-phospho-L-histidine.</text>
        <dbReference type="EC" id="2.7.13.3"/>
    </reaction>
</comment>
<dbReference type="NCBIfam" id="TIGR00229">
    <property type="entry name" value="sensory_box"/>
    <property type="match status" value="1"/>
</dbReference>
<keyword evidence="4" id="KW-0808">Transferase</keyword>
<dbReference type="SUPFAM" id="SSF55874">
    <property type="entry name" value="ATPase domain of HSP90 chaperone/DNA topoisomerase II/histidine kinase"/>
    <property type="match status" value="1"/>
</dbReference>
<keyword evidence="5 10" id="KW-0418">Kinase</keyword>
<dbReference type="Pfam" id="PF08448">
    <property type="entry name" value="PAS_4"/>
    <property type="match status" value="1"/>
</dbReference>
<dbReference type="RefSeq" id="WP_006168149.1">
    <property type="nucleotide sequence ID" value="NZ_AOIN01000069.1"/>
</dbReference>
<evidence type="ECO:0000256" key="4">
    <source>
        <dbReference type="ARBA" id="ARBA00022679"/>
    </source>
</evidence>
<dbReference type="SMART" id="SM00091">
    <property type="entry name" value="PAS"/>
    <property type="match status" value="1"/>
</dbReference>
<dbReference type="OrthoDB" id="8127at2157"/>
<feature type="domain" description="Histidine kinase" evidence="7">
    <location>
        <begin position="153"/>
        <end position="345"/>
    </location>
</feature>
<keyword evidence="6" id="KW-0902">Two-component regulatory system</keyword>
<evidence type="ECO:0000313" key="11">
    <source>
        <dbReference type="Proteomes" id="UP000011693"/>
    </source>
</evidence>
<dbReference type="PANTHER" id="PTHR43711">
    <property type="entry name" value="TWO-COMPONENT HISTIDINE KINASE"/>
    <property type="match status" value="1"/>
</dbReference>
<dbReference type="Proteomes" id="UP000011693">
    <property type="component" value="Unassembled WGS sequence"/>
</dbReference>
<dbReference type="InterPro" id="IPR000700">
    <property type="entry name" value="PAS-assoc_C"/>
</dbReference>
<reference evidence="10 11" key="1">
    <citation type="journal article" date="2014" name="PLoS Genet.">
        <title>Phylogenetically driven sequencing of extremely halophilic archaea reveals strategies for static and dynamic osmo-response.</title>
        <authorList>
            <person name="Becker E.A."/>
            <person name="Seitzer P.M."/>
            <person name="Tritt A."/>
            <person name="Larsen D."/>
            <person name="Krusor M."/>
            <person name="Yao A.I."/>
            <person name="Wu D."/>
            <person name="Madern D."/>
            <person name="Eisen J.A."/>
            <person name="Darling A.E."/>
            <person name="Facciotti M.T."/>
        </authorList>
    </citation>
    <scope>NUCLEOTIDE SEQUENCE [LARGE SCALE GENOMIC DNA]</scope>
    <source>
        <strain evidence="10 11">JCM 10990</strain>
    </source>
</reference>
<dbReference type="SMART" id="SM00388">
    <property type="entry name" value="HisKA"/>
    <property type="match status" value="1"/>
</dbReference>
<dbReference type="InterPro" id="IPR013656">
    <property type="entry name" value="PAS_4"/>
</dbReference>
<evidence type="ECO:0000259" key="8">
    <source>
        <dbReference type="PROSITE" id="PS50112"/>
    </source>
</evidence>
<dbReference type="PRINTS" id="PR00344">
    <property type="entry name" value="BCTRLSENSOR"/>
</dbReference>
<protein>
    <recommendedName>
        <fullName evidence="2">histidine kinase</fullName>
        <ecNumber evidence="2">2.7.13.3</ecNumber>
    </recommendedName>
</protein>
<dbReference type="PANTHER" id="PTHR43711:SF1">
    <property type="entry name" value="HISTIDINE KINASE 1"/>
    <property type="match status" value="1"/>
</dbReference>
<dbReference type="PROSITE" id="PS50112">
    <property type="entry name" value="PAS"/>
    <property type="match status" value="1"/>
</dbReference>
<evidence type="ECO:0000256" key="3">
    <source>
        <dbReference type="ARBA" id="ARBA00022553"/>
    </source>
</evidence>
<proteinExistence type="predicted"/>
<dbReference type="InterPro" id="IPR036097">
    <property type="entry name" value="HisK_dim/P_sf"/>
</dbReference>
<dbReference type="InterPro" id="IPR050736">
    <property type="entry name" value="Sensor_HK_Regulatory"/>
</dbReference>
<sequence length="345" mass="38675">MSDYRSISSTISELDDYFFRTLALNTPEGLLTIDKDSQIVFANPAIEDILGYTPSELVGSSTLEIIPDRLQPIYERQLEAYIETGERNISWDGIELPAVHKDGHEIPVSISVFEHDYKGNRLFTGTFRDISRRKEREERLQAKNERLMEFASVLSHDLQNPVNIAQGYATELMADLDRDELDEIMDALTRIQELHGNMLTLTKPEGENNSFENVSLDDIASQSWRWVDTKDATLVVTDDVQPIRANETQFKSLLENLFNNAVEHGGPHTTVEVGSLESGSGFYIEDDGPGIPDDKQEVIFDHGYTTHPDGTGLGLSIVEQVASAHGWAIELGACEDGARFEFHLE</sequence>
<accession>M0AFE4</accession>
<dbReference type="Pfam" id="PF00512">
    <property type="entry name" value="HisKA"/>
    <property type="match status" value="1"/>
</dbReference>
<evidence type="ECO:0000313" key="10">
    <source>
        <dbReference type="EMBL" id="ELY97269.1"/>
    </source>
</evidence>
<dbReference type="Pfam" id="PF02518">
    <property type="entry name" value="HATPase_c"/>
    <property type="match status" value="1"/>
</dbReference>
<dbReference type="EMBL" id="AOIN01000069">
    <property type="protein sequence ID" value="ELY97269.1"/>
    <property type="molecule type" value="Genomic_DNA"/>
</dbReference>
<dbReference type="EC" id="2.7.13.3" evidence="2"/>
<evidence type="ECO:0000256" key="6">
    <source>
        <dbReference type="ARBA" id="ARBA00023012"/>
    </source>
</evidence>
<evidence type="ECO:0000256" key="5">
    <source>
        <dbReference type="ARBA" id="ARBA00022777"/>
    </source>
</evidence>
<dbReference type="InterPro" id="IPR003594">
    <property type="entry name" value="HATPase_dom"/>
</dbReference>
<name>M0AFE4_9EURY</name>
<dbReference type="GO" id="GO:0000155">
    <property type="term" value="F:phosphorelay sensor kinase activity"/>
    <property type="evidence" value="ECO:0007669"/>
    <property type="project" value="InterPro"/>
</dbReference>
<dbReference type="SUPFAM" id="SSF47384">
    <property type="entry name" value="Homodimeric domain of signal transducing histidine kinase"/>
    <property type="match status" value="1"/>
</dbReference>
<dbReference type="SUPFAM" id="SSF55785">
    <property type="entry name" value="PYP-like sensor domain (PAS domain)"/>
    <property type="match status" value="1"/>
</dbReference>
<dbReference type="CDD" id="cd00082">
    <property type="entry name" value="HisKA"/>
    <property type="match status" value="1"/>
</dbReference>
<dbReference type="PATRIC" id="fig|1227492.4.peg.2695"/>
<feature type="domain" description="PAS" evidence="8">
    <location>
        <begin position="15"/>
        <end position="85"/>
    </location>
</feature>
<dbReference type="CDD" id="cd00130">
    <property type="entry name" value="PAS"/>
    <property type="match status" value="1"/>
</dbReference>
<dbReference type="Gene3D" id="3.30.450.20">
    <property type="entry name" value="PAS domain"/>
    <property type="match status" value="1"/>
</dbReference>
<dbReference type="InterPro" id="IPR000014">
    <property type="entry name" value="PAS"/>
</dbReference>
<gene>
    <name evidence="10" type="ORF">C482_13585</name>
</gene>
<comment type="caution">
    <text evidence="10">The sequence shown here is derived from an EMBL/GenBank/DDBJ whole genome shotgun (WGS) entry which is preliminary data.</text>
</comment>
<evidence type="ECO:0000259" key="9">
    <source>
        <dbReference type="PROSITE" id="PS50113"/>
    </source>
</evidence>
<dbReference type="InterPro" id="IPR003661">
    <property type="entry name" value="HisK_dim/P_dom"/>
</dbReference>
<dbReference type="InterPro" id="IPR005467">
    <property type="entry name" value="His_kinase_dom"/>
</dbReference>
<keyword evidence="11" id="KW-1185">Reference proteome</keyword>
<dbReference type="InterPro" id="IPR036890">
    <property type="entry name" value="HATPase_C_sf"/>
</dbReference>
<dbReference type="AlphaFoldDB" id="M0AFE4"/>
<dbReference type="PROSITE" id="PS50109">
    <property type="entry name" value="HIS_KIN"/>
    <property type="match status" value="1"/>
</dbReference>
<dbReference type="InterPro" id="IPR035965">
    <property type="entry name" value="PAS-like_dom_sf"/>
</dbReference>